<organism evidence="9 10">
    <name type="scientific">Candida albicans</name>
    <name type="common">Yeast</name>
    <dbReference type="NCBI Taxonomy" id="5476"/>
    <lineage>
        <taxon>Eukaryota</taxon>
        <taxon>Fungi</taxon>
        <taxon>Dikarya</taxon>
        <taxon>Ascomycota</taxon>
        <taxon>Saccharomycotina</taxon>
        <taxon>Pichiomycetes</taxon>
        <taxon>Debaryomycetaceae</taxon>
        <taxon>Candida/Lodderomyces clade</taxon>
        <taxon>Candida</taxon>
    </lineage>
</organism>
<evidence type="ECO:0000256" key="6">
    <source>
        <dbReference type="ARBA" id="ARBA00026229"/>
    </source>
</evidence>
<comment type="caution">
    <text evidence="9">The sequence shown here is derived from an EMBL/GenBank/DDBJ whole genome shotgun (WGS) entry which is preliminary data.</text>
</comment>
<dbReference type="Proteomes" id="UP000536275">
    <property type="component" value="Unassembled WGS sequence"/>
</dbReference>
<evidence type="ECO:0000256" key="8">
    <source>
        <dbReference type="RuleBase" id="RU369067"/>
    </source>
</evidence>
<evidence type="ECO:0000313" key="9">
    <source>
        <dbReference type="EMBL" id="KAF6063062.1"/>
    </source>
</evidence>
<gene>
    <name evidence="9" type="ORF">FOB64_006077</name>
</gene>
<comment type="subunit">
    <text evidence="3 8">Component of the RIX1 complex, composed of IPI1, RIX1/IPI2 and IPI3 in a 1:2:2 stoichiometry. The complex interacts (via RIX1) with MDN1 (via its hexameric AAA ATPase ring) and the pre-60S ribosome particles.</text>
</comment>
<keyword evidence="8" id="KW-0698">rRNA processing</keyword>
<comment type="similarity">
    <text evidence="2 8">Belongs to the WD repeat IPI3/WDR18 family.</text>
</comment>
<evidence type="ECO:0000256" key="7">
    <source>
        <dbReference type="PROSITE-ProRule" id="PRU00221"/>
    </source>
</evidence>
<dbReference type="Gene3D" id="2.130.10.10">
    <property type="entry name" value="YVTN repeat-like/Quinoprotein amine dehydrogenase"/>
    <property type="match status" value="1"/>
</dbReference>
<protein>
    <recommendedName>
        <fullName evidence="6 8">Pre-rRNA-processing protein IPI3</fullName>
    </recommendedName>
</protein>
<dbReference type="GO" id="GO:0006261">
    <property type="term" value="P:DNA-templated DNA replication"/>
    <property type="evidence" value="ECO:0007669"/>
    <property type="project" value="TreeGrafter"/>
</dbReference>
<dbReference type="PROSITE" id="PS00678">
    <property type="entry name" value="WD_REPEATS_1"/>
    <property type="match status" value="1"/>
</dbReference>
<proteinExistence type="inferred from homology"/>
<dbReference type="GO" id="GO:0005656">
    <property type="term" value="C:nuclear pre-replicative complex"/>
    <property type="evidence" value="ECO:0007669"/>
    <property type="project" value="TreeGrafter"/>
</dbReference>
<comment type="subcellular location">
    <subcellularLocation>
        <location evidence="8">Nucleus</location>
    </subcellularLocation>
</comment>
<dbReference type="GO" id="GO:0006364">
    <property type="term" value="P:rRNA processing"/>
    <property type="evidence" value="ECO:0007669"/>
    <property type="project" value="UniProtKB-UniRule"/>
</dbReference>
<dbReference type="AlphaFoldDB" id="A0A8H6BVA9"/>
<dbReference type="SUPFAM" id="SSF50978">
    <property type="entry name" value="WD40 repeat-like"/>
    <property type="match status" value="1"/>
</dbReference>
<evidence type="ECO:0000313" key="10">
    <source>
        <dbReference type="Proteomes" id="UP000536275"/>
    </source>
</evidence>
<dbReference type="InterPro" id="IPR019775">
    <property type="entry name" value="WD40_repeat_CS"/>
</dbReference>
<evidence type="ECO:0000256" key="5">
    <source>
        <dbReference type="ARBA" id="ARBA00022737"/>
    </source>
</evidence>
<feature type="repeat" description="WD" evidence="7">
    <location>
        <begin position="97"/>
        <end position="130"/>
    </location>
</feature>
<evidence type="ECO:0000256" key="2">
    <source>
        <dbReference type="ARBA" id="ARBA00010143"/>
    </source>
</evidence>
<dbReference type="InterPro" id="IPR001680">
    <property type="entry name" value="WD40_rpt"/>
</dbReference>
<accession>A0A8H6BVA9</accession>
<keyword evidence="4 7" id="KW-0853">WD repeat</keyword>
<dbReference type="SMART" id="SM00320">
    <property type="entry name" value="WD40"/>
    <property type="match status" value="2"/>
</dbReference>
<name>A0A8H6BVA9_CANAX</name>
<reference evidence="9 10" key="1">
    <citation type="submission" date="2020-03" db="EMBL/GenBank/DDBJ databases">
        <title>FDA dAtabase for Regulatory Grade micrObial Sequences (FDA-ARGOS): Supporting development and validation of Infectious Disease Dx tests.</title>
        <authorList>
            <person name="Campos J."/>
            <person name="Goldberg B."/>
            <person name="Tallon L."/>
            <person name="Sadzewicz L."/>
            <person name="Vavikolanu K."/>
            <person name="Mehta A."/>
            <person name="Aluvathingal J."/>
            <person name="Nadendla S."/>
            <person name="Nandy P."/>
            <person name="Geyer C."/>
            <person name="Yan Y."/>
            <person name="Sichtig H."/>
        </authorList>
    </citation>
    <scope>NUCLEOTIDE SEQUENCE [LARGE SCALE GENOMIC DNA]</scope>
    <source>
        <strain evidence="9 10">FDAARGOS_656</strain>
    </source>
</reference>
<keyword evidence="5" id="KW-0677">Repeat</keyword>
<evidence type="ECO:0000256" key="1">
    <source>
        <dbReference type="ARBA" id="ARBA00002355"/>
    </source>
</evidence>
<dbReference type="PANTHER" id="PTHR18763">
    <property type="entry name" value="WD-REPEAT PROTEIN 18"/>
    <property type="match status" value="1"/>
</dbReference>
<dbReference type="InterPro" id="IPR045227">
    <property type="entry name" value="WDR18/Ipi3/RID3"/>
</dbReference>
<dbReference type="GO" id="GO:0120330">
    <property type="term" value="C:rixosome complex"/>
    <property type="evidence" value="ECO:0007669"/>
    <property type="project" value="UniProtKB-UniRule"/>
</dbReference>
<dbReference type="PROSITE" id="PS50082">
    <property type="entry name" value="WD_REPEATS_2"/>
    <property type="match status" value="1"/>
</dbReference>
<dbReference type="PANTHER" id="PTHR18763:SF0">
    <property type="entry name" value="WD REPEAT-CONTAINING PROTEIN 18"/>
    <property type="match status" value="1"/>
</dbReference>
<dbReference type="InterPro" id="IPR036322">
    <property type="entry name" value="WD40_repeat_dom_sf"/>
</dbReference>
<dbReference type="Pfam" id="PF00400">
    <property type="entry name" value="WD40"/>
    <property type="match status" value="1"/>
</dbReference>
<comment type="function">
    <text evidence="1 8">Component of the RIX1 complex required for processing of ITS2 sequences from 35S pre-rRNA.</text>
</comment>
<dbReference type="EMBL" id="JABWAD010000061">
    <property type="protein sequence ID" value="KAF6063062.1"/>
    <property type="molecule type" value="Genomic_DNA"/>
</dbReference>
<sequence>MDEVVFYIAQGDPADKHSQESYGYVTSIHSSKQYASYRQADSHINESVDQRIPIPEALTCITLINHPNGIPWLLAGGSKSGKLYIWELSSGNLLCVRDAHYQGITTIKGSSCGTFLITGGEDARCLVWNLAELISIYDKSDHQVKPYWQITDNTLPLTDLCLNDTIILMI</sequence>
<keyword evidence="8" id="KW-0539">Nucleus</keyword>
<dbReference type="InterPro" id="IPR015943">
    <property type="entry name" value="WD40/YVTN_repeat-like_dom_sf"/>
</dbReference>
<evidence type="ECO:0000256" key="3">
    <source>
        <dbReference type="ARBA" id="ARBA00011141"/>
    </source>
</evidence>
<evidence type="ECO:0000256" key="4">
    <source>
        <dbReference type="ARBA" id="ARBA00022574"/>
    </source>
</evidence>